<protein>
    <submittedName>
        <fullName evidence="1">Uncharacterized protein</fullName>
    </submittedName>
</protein>
<evidence type="ECO:0000313" key="2">
    <source>
        <dbReference type="Proteomes" id="UP000006867"/>
    </source>
</evidence>
<dbReference type="EMBL" id="CP002207">
    <property type="protein sequence ID" value="ADP31587.1"/>
    <property type="molecule type" value="Genomic_DNA"/>
</dbReference>
<accession>A0ABM5LV31</accession>
<dbReference type="Proteomes" id="UP000006867">
    <property type="component" value="Chromosome"/>
</dbReference>
<organism evidence="1 2">
    <name type="scientific">Bacillus atrophaeus (strain 1942)</name>
    <dbReference type="NCBI Taxonomy" id="720555"/>
    <lineage>
        <taxon>Bacteria</taxon>
        <taxon>Bacillati</taxon>
        <taxon>Bacillota</taxon>
        <taxon>Bacilli</taxon>
        <taxon>Bacillales</taxon>
        <taxon>Bacillaceae</taxon>
        <taxon>Bacillus</taxon>
    </lineage>
</organism>
<evidence type="ECO:0000313" key="1">
    <source>
        <dbReference type="EMBL" id="ADP31587.1"/>
    </source>
</evidence>
<reference evidence="1 2" key="1">
    <citation type="journal article" date="2011" name="Front. Microbiol.">
        <title>Genomic signatures of strain selection and enhancement in Bacillus atrophaeus var. globigii, a historical biowarfare simulant.</title>
        <authorList>
            <person name="Gibbons H.S."/>
            <person name="Broomall S.M."/>
            <person name="McNew L.A."/>
            <person name="Daligault H."/>
            <person name="Chapman C."/>
            <person name="Bruce D."/>
            <person name="Karavis M."/>
            <person name="Krepps M."/>
            <person name="McGregor P.A."/>
            <person name="Hong C."/>
            <person name="Park K.H."/>
            <person name="Akmal A."/>
            <person name="Feldman A."/>
            <person name="Lin J.S."/>
            <person name="Chang W.E."/>
            <person name="Higgs B.W."/>
            <person name="Demirev P."/>
            <person name="Lindquist J."/>
            <person name="Liem A."/>
            <person name="Fochler E."/>
            <person name="Read T.D."/>
            <person name="Tapia R."/>
            <person name="Johnson S."/>
            <person name="Bishop-Lilly K.A."/>
            <person name="Detter C."/>
            <person name="Han C."/>
            <person name="Sozhamannan S."/>
            <person name="Rosenzweig C.N."/>
            <person name="Skowronski E.W."/>
        </authorList>
    </citation>
    <scope>NUCLEOTIDE SEQUENCE [LARGE SCALE GENOMIC DNA]</scope>
    <source>
        <strain evidence="1 2">1942</strain>
    </source>
</reference>
<gene>
    <name evidence="1" type="ordered locus">BATR1942_03155</name>
</gene>
<proteinExistence type="predicted"/>
<keyword evidence="2" id="KW-1185">Reference proteome</keyword>
<dbReference type="RefSeq" id="WP_003327629.1">
    <property type="nucleotide sequence ID" value="NC_014639.1"/>
</dbReference>
<sequence length="53" mass="6484">MWEIIRENSPCFMILMKKQQNIERYAEELYTELKNMSDVERENAIAEIRVTYL</sequence>
<name>A0ABM5LV31_BACA1</name>